<dbReference type="InterPro" id="IPR011527">
    <property type="entry name" value="ABC1_TM_dom"/>
</dbReference>
<dbReference type="InterPro" id="IPR027417">
    <property type="entry name" value="P-loop_NTPase"/>
</dbReference>
<dbReference type="EMBL" id="PVZS01000032">
    <property type="protein sequence ID" value="PSC03065.1"/>
    <property type="molecule type" value="Genomic_DNA"/>
</dbReference>
<evidence type="ECO:0000256" key="1">
    <source>
        <dbReference type="ARBA" id="ARBA00004651"/>
    </source>
</evidence>
<dbReference type="InterPro" id="IPR050835">
    <property type="entry name" value="ABC_transporter_sub-D"/>
</dbReference>
<dbReference type="Gene3D" id="3.40.50.300">
    <property type="entry name" value="P-loop containing nucleotide triphosphate hydrolases"/>
    <property type="match status" value="1"/>
</dbReference>
<dbReference type="GO" id="GO:0140359">
    <property type="term" value="F:ABC-type transporter activity"/>
    <property type="evidence" value="ECO:0007669"/>
    <property type="project" value="InterPro"/>
</dbReference>
<feature type="compositionally biased region" description="Basic and acidic residues" evidence="9">
    <location>
        <begin position="683"/>
        <end position="692"/>
    </location>
</feature>
<dbReference type="GO" id="GO:0005524">
    <property type="term" value="F:ATP binding"/>
    <property type="evidence" value="ECO:0007669"/>
    <property type="project" value="UniProtKB-KW"/>
</dbReference>
<evidence type="ECO:0000256" key="10">
    <source>
        <dbReference type="SAM" id="Phobius"/>
    </source>
</evidence>
<dbReference type="InterPro" id="IPR017871">
    <property type="entry name" value="ABC_transporter-like_CS"/>
</dbReference>
<organism evidence="13 14">
    <name type="scientific">Alsobacter soli</name>
    <dbReference type="NCBI Taxonomy" id="2109933"/>
    <lineage>
        <taxon>Bacteria</taxon>
        <taxon>Pseudomonadati</taxon>
        <taxon>Pseudomonadota</taxon>
        <taxon>Alphaproteobacteria</taxon>
        <taxon>Hyphomicrobiales</taxon>
        <taxon>Alsobacteraceae</taxon>
        <taxon>Alsobacter</taxon>
    </lineage>
</organism>
<accession>A0A2T1HN38</accession>
<dbReference type="GO" id="GO:0016887">
    <property type="term" value="F:ATP hydrolysis activity"/>
    <property type="evidence" value="ECO:0007669"/>
    <property type="project" value="InterPro"/>
</dbReference>
<evidence type="ECO:0000313" key="13">
    <source>
        <dbReference type="EMBL" id="PSC03065.1"/>
    </source>
</evidence>
<protein>
    <submittedName>
        <fullName evidence="13">ABC transporter ATP-binding protein</fullName>
    </submittedName>
</protein>
<comment type="subcellular location">
    <subcellularLocation>
        <location evidence="1">Cell membrane</location>
        <topology evidence="1">Multi-pass membrane protein</topology>
    </subcellularLocation>
</comment>
<feature type="domain" description="ABC transmembrane type-1" evidence="12">
    <location>
        <begin position="115"/>
        <end position="409"/>
    </location>
</feature>
<feature type="region of interest" description="Disordered" evidence="9">
    <location>
        <begin position="669"/>
        <end position="692"/>
    </location>
</feature>
<dbReference type="PANTHER" id="PTHR11384">
    <property type="entry name" value="ATP-BINDING CASSETTE, SUB-FAMILY D MEMBER"/>
    <property type="match status" value="1"/>
</dbReference>
<feature type="transmembrane region" description="Helical" evidence="10">
    <location>
        <begin position="264"/>
        <end position="285"/>
    </location>
</feature>
<keyword evidence="6 13" id="KW-0067">ATP-binding</keyword>
<dbReference type="PROSITE" id="PS00675">
    <property type="entry name" value="SIGMA54_INTERACT_1"/>
    <property type="match status" value="1"/>
</dbReference>
<evidence type="ECO:0000256" key="5">
    <source>
        <dbReference type="ARBA" id="ARBA00022741"/>
    </source>
</evidence>
<feature type="transmembrane region" description="Helical" evidence="10">
    <location>
        <begin position="230"/>
        <end position="252"/>
    </location>
</feature>
<dbReference type="Pfam" id="PF06472">
    <property type="entry name" value="ABC_membrane_2"/>
    <property type="match status" value="1"/>
</dbReference>
<keyword evidence="3" id="KW-0813">Transport</keyword>
<comment type="similarity">
    <text evidence="2">Belongs to the ABC transporter superfamily.</text>
</comment>
<keyword evidence="14" id="KW-1185">Reference proteome</keyword>
<feature type="transmembrane region" description="Helical" evidence="10">
    <location>
        <begin position="109"/>
        <end position="130"/>
    </location>
</feature>
<dbReference type="PROSITE" id="PS00211">
    <property type="entry name" value="ABC_TRANSPORTER_1"/>
    <property type="match status" value="1"/>
</dbReference>
<evidence type="ECO:0000256" key="3">
    <source>
        <dbReference type="ARBA" id="ARBA00022448"/>
    </source>
</evidence>
<evidence type="ECO:0000256" key="2">
    <source>
        <dbReference type="ARBA" id="ARBA00005417"/>
    </source>
</evidence>
<keyword evidence="8 10" id="KW-0472">Membrane</keyword>
<evidence type="ECO:0000256" key="9">
    <source>
        <dbReference type="SAM" id="MobiDB-lite"/>
    </source>
</evidence>
<dbReference type="PROSITE" id="PS50929">
    <property type="entry name" value="ABC_TM1F"/>
    <property type="match status" value="1"/>
</dbReference>
<gene>
    <name evidence="13" type="ORF">SLNSH_20800</name>
</gene>
<dbReference type="AlphaFoldDB" id="A0A2T1HN38"/>
<dbReference type="PANTHER" id="PTHR11384:SF59">
    <property type="entry name" value="LYSOSOMAL COBALAMIN TRANSPORTER ABCD4"/>
    <property type="match status" value="1"/>
</dbReference>
<dbReference type="InterPro" id="IPR025662">
    <property type="entry name" value="Sigma_54_int_dom_ATP-bd_1"/>
</dbReference>
<dbReference type="CDD" id="cd03223">
    <property type="entry name" value="ABCD_peroxisomal_ALDP"/>
    <property type="match status" value="1"/>
</dbReference>
<keyword evidence="5" id="KW-0547">Nucleotide-binding</keyword>
<dbReference type="InterPro" id="IPR036640">
    <property type="entry name" value="ABC1_TM_sf"/>
</dbReference>
<dbReference type="Gene3D" id="1.20.1560.10">
    <property type="entry name" value="ABC transporter type 1, transmembrane domain"/>
    <property type="match status" value="1"/>
</dbReference>
<evidence type="ECO:0000256" key="7">
    <source>
        <dbReference type="ARBA" id="ARBA00022989"/>
    </source>
</evidence>
<dbReference type="SMART" id="SM00382">
    <property type="entry name" value="AAA"/>
    <property type="match status" value="1"/>
</dbReference>
<keyword evidence="7 10" id="KW-1133">Transmembrane helix</keyword>
<dbReference type="GO" id="GO:0005886">
    <property type="term" value="C:plasma membrane"/>
    <property type="evidence" value="ECO:0007669"/>
    <property type="project" value="UniProtKB-SubCell"/>
</dbReference>
<evidence type="ECO:0000256" key="8">
    <source>
        <dbReference type="ARBA" id="ARBA00023136"/>
    </source>
</evidence>
<dbReference type="Proteomes" id="UP000239772">
    <property type="component" value="Unassembled WGS sequence"/>
</dbReference>
<evidence type="ECO:0000256" key="6">
    <source>
        <dbReference type="ARBA" id="ARBA00022840"/>
    </source>
</evidence>
<evidence type="ECO:0000259" key="11">
    <source>
        <dbReference type="PROSITE" id="PS50893"/>
    </source>
</evidence>
<reference evidence="14" key="1">
    <citation type="submission" date="2018-03" db="EMBL/GenBank/DDBJ databases">
        <authorList>
            <person name="Sun L."/>
            <person name="Liu H."/>
            <person name="Chen W."/>
            <person name="Huang K."/>
            <person name="Liu W."/>
            <person name="Gao X."/>
        </authorList>
    </citation>
    <scope>NUCLEOTIDE SEQUENCE [LARGE SCALE GENOMIC DNA]</scope>
    <source>
        <strain evidence="14">SH9</strain>
    </source>
</reference>
<name>A0A2T1HN38_9HYPH</name>
<dbReference type="SUPFAM" id="SSF52540">
    <property type="entry name" value="P-loop containing nucleoside triphosphate hydrolases"/>
    <property type="match status" value="1"/>
</dbReference>
<dbReference type="InterPro" id="IPR003439">
    <property type="entry name" value="ABC_transporter-like_ATP-bd"/>
</dbReference>
<dbReference type="InterPro" id="IPR003593">
    <property type="entry name" value="AAA+_ATPase"/>
</dbReference>
<sequence length="692" mass="76083">MAFSLGACPSPSWCSDFSWRGSFTRCVGSANCRRRADTRSQIERSAACRVAPAGLARAAGMNDKSEAKEIQAKQGSSFASEVTEPERASAREFWSMASGFWRGDSKGKAWLLTGAIGALVAINIAVQYGINLWNKYFFDALDARDGSRVTWAITLFAVLAVLAVLAMVGQVFARLTLQARWRRWLTADLARQWLEGRRFYQMSIAAPEVDSPEFRMTDDVKVATEPIVDFAIGLSNAVLMAAVFVGVLWTAGGSIEVFGHTIPGYFVVCAAAYGLLTSGLMVLLGRPLIRFTERKNAAEAQIRFELVRVRENAESIALIGGEEDEERGLGRTLDEVLARWRKVVSQQALMTFIIHGNTILAPVVPLLLGAPKYLAGQMSLGQLMQIAAAFVQVQLAFNWLVENYIRLAEWNASASRVVALWRTLRAIEKASATEDRIAIGESEDGNLHIRDLSVAQHNGRVVINEADAMFAPGEKILIKGESGTGKSTLIRAIAGLWPWGSGDVLLPRGSRVMFVPQKPYVPNGTLRQALLYPEGAGDVSDQALKDALHRCGLRHIAGRLDEEERWDKLLSGGEQQRLAFARLLVHRPEVIILDEATSALDEASQDSMMSLFHSELADAMLLSVGHRPSLAEFHDRTVELTRKPSGAEMNDPNAPPRAKRQRFLGRLLRRGLRPRPSPDAAAEVEHVQESQT</sequence>
<evidence type="ECO:0000256" key="4">
    <source>
        <dbReference type="ARBA" id="ARBA00022692"/>
    </source>
</evidence>
<feature type="transmembrane region" description="Helical" evidence="10">
    <location>
        <begin position="150"/>
        <end position="173"/>
    </location>
</feature>
<evidence type="ECO:0000259" key="12">
    <source>
        <dbReference type="PROSITE" id="PS50929"/>
    </source>
</evidence>
<proteinExistence type="inferred from homology"/>
<keyword evidence="4 10" id="KW-0812">Transmembrane</keyword>
<dbReference type="Pfam" id="PF00005">
    <property type="entry name" value="ABC_tran"/>
    <property type="match status" value="1"/>
</dbReference>
<dbReference type="SUPFAM" id="SSF90123">
    <property type="entry name" value="ABC transporter transmembrane region"/>
    <property type="match status" value="1"/>
</dbReference>
<feature type="domain" description="ABC transporter" evidence="11">
    <location>
        <begin position="447"/>
        <end position="667"/>
    </location>
</feature>
<feature type="transmembrane region" description="Helical" evidence="10">
    <location>
        <begin position="348"/>
        <end position="368"/>
    </location>
</feature>
<evidence type="ECO:0000313" key="14">
    <source>
        <dbReference type="Proteomes" id="UP000239772"/>
    </source>
</evidence>
<comment type="caution">
    <text evidence="13">The sequence shown here is derived from an EMBL/GenBank/DDBJ whole genome shotgun (WGS) entry which is preliminary data.</text>
</comment>
<dbReference type="PROSITE" id="PS50893">
    <property type="entry name" value="ABC_TRANSPORTER_2"/>
    <property type="match status" value="1"/>
</dbReference>